<name>A0AAN9PER6_CLITE</name>
<keyword evidence="3" id="KW-1185">Reference proteome</keyword>
<evidence type="ECO:0000313" key="3">
    <source>
        <dbReference type="Proteomes" id="UP001359559"/>
    </source>
</evidence>
<sequence length="91" mass="9574">MTVERANQPDTEVVDPPSPPRTMRNGNGVIQGNQPVADPVPVPILKPVPISNKGSCEGVDPDGHNTGADLGRRYQLLLDGVPDPVAIGMVK</sequence>
<protein>
    <submittedName>
        <fullName evidence="2">Uncharacterized protein</fullName>
    </submittedName>
</protein>
<dbReference type="EMBL" id="JAYKXN010000004">
    <property type="protein sequence ID" value="KAK7294814.1"/>
    <property type="molecule type" value="Genomic_DNA"/>
</dbReference>
<feature type="region of interest" description="Disordered" evidence="1">
    <location>
        <begin position="1"/>
        <end position="38"/>
    </location>
</feature>
<organism evidence="2 3">
    <name type="scientific">Clitoria ternatea</name>
    <name type="common">Butterfly pea</name>
    <dbReference type="NCBI Taxonomy" id="43366"/>
    <lineage>
        <taxon>Eukaryota</taxon>
        <taxon>Viridiplantae</taxon>
        <taxon>Streptophyta</taxon>
        <taxon>Embryophyta</taxon>
        <taxon>Tracheophyta</taxon>
        <taxon>Spermatophyta</taxon>
        <taxon>Magnoliopsida</taxon>
        <taxon>eudicotyledons</taxon>
        <taxon>Gunneridae</taxon>
        <taxon>Pentapetalae</taxon>
        <taxon>rosids</taxon>
        <taxon>fabids</taxon>
        <taxon>Fabales</taxon>
        <taxon>Fabaceae</taxon>
        <taxon>Papilionoideae</taxon>
        <taxon>50 kb inversion clade</taxon>
        <taxon>NPAAA clade</taxon>
        <taxon>indigoferoid/millettioid clade</taxon>
        <taxon>Phaseoleae</taxon>
        <taxon>Clitoria</taxon>
    </lineage>
</organism>
<proteinExistence type="predicted"/>
<evidence type="ECO:0000313" key="2">
    <source>
        <dbReference type="EMBL" id="KAK7294814.1"/>
    </source>
</evidence>
<dbReference type="AlphaFoldDB" id="A0AAN9PER6"/>
<accession>A0AAN9PER6</accession>
<dbReference type="Proteomes" id="UP001359559">
    <property type="component" value="Unassembled WGS sequence"/>
</dbReference>
<reference evidence="2 3" key="1">
    <citation type="submission" date="2024-01" db="EMBL/GenBank/DDBJ databases">
        <title>The genomes of 5 underutilized Papilionoideae crops provide insights into root nodulation and disease resistance.</title>
        <authorList>
            <person name="Yuan L."/>
        </authorList>
    </citation>
    <scope>NUCLEOTIDE SEQUENCE [LARGE SCALE GENOMIC DNA]</scope>
    <source>
        <strain evidence="2">LY-2023</strain>
        <tissue evidence="2">Leaf</tissue>
    </source>
</reference>
<feature type="compositionally biased region" description="Polar residues" evidence="1">
    <location>
        <begin position="24"/>
        <end position="34"/>
    </location>
</feature>
<evidence type="ECO:0000256" key="1">
    <source>
        <dbReference type="SAM" id="MobiDB-lite"/>
    </source>
</evidence>
<gene>
    <name evidence="2" type="ORF">RJT34_17711</name>
</gene>
<comment type="caution">
    <text evidence="2">The sequence shown here is derived from an EMBL/GenBank/DDBJ whole genome shotgun (WGS) entry which is preliminary data.</text>
</comment>